<keyword evidence="4" id="KW-1185">Reference proteome</keyword>
<feature type="region of interest" description="Disordered" evidence="1">
    <location>
        <begin position="25"/>
        <end position="58"/>
    </location>
</feature>
<dbReference type="Proteomes" id="UP000298246">
    <property type="component" value="Unassembled WGS sequence"/>
</dbReference>
<evidence type="ECO:0000256" key="1">
    <source>
        <dbReference type="SAM" id="MobiDB-lite"/>
    </source>
</evidence>
<evidence type="ECO:0000256" key="2">
    <source>
        <dbReference type="SAM" id="SignalP"/>
    </source>
</evidence>
<keyword evidence="2" id="KW-0732">Signal</keyword>
<dbReference type="RefSeq" id="WP_134757838.1">
    <property type="nucleotide sequence ID" value="NZ_MYFO02000026.1"/>
</dbReference>
<dbReference type="EMBL" id="MYFO01000084">
    <property type="protein sequence ID" value="TFE82568.1"/>
    <property type="molecule type" value="Genomic_DNA"/>
</dbReference>
<dbReference type="AlphaFoldDB" id="A0A4Y8PPA0"/>
<reference evidence="3 4" key="1">
    <citation type="submission" date="2017-03" db="EMBL/GenBank/DDBJ databases">
        <title>Isolation of Levoglucosan Utilizing Bacteria.</title>
        <authorList>
            <person name="Arya A.S."/>
        </authorList>
    </citation>
    <scope>NUCLEOTIDE SEQUENCE [LARGE SCALE GENOMIC DNA]</scope>
    <source>
        <strain evidence="3 4">MEC069</strain>
    </source>
</reference>
<accession>A0A4Y8PPA0</accession>
<dbReference type="PROSITE" id="PS51257">
    <property type="entry name" value="PROKAR_LIPOPROTEIN"/>
    <property type="match status" value="1"/>
</dbReference>
<feature type="compositionally biased region" description="Low complexity" evidence="1">
    <location>
        <begin position="30"/>
        <end position="53"/>
    </location>
</feature>
<gene>
    <name evidence="3" type="ORF">B5M42_24845</name>
</gene>
<evidence type="ECO:0008006" key="5">
    <source>
        <dbReference type="Google" id="ProtNLM"/>
    </source>
</evidence>
<organism evidence="3 4">
    <name type="scientific">Paenibacillus athensensis</name>
    <dbReference type="NCBI Taxonomy" id="1967502"/>
    <lineage>
        <taxon>Bacteria</taxon>
        <taxon>Bacillati</taxon>
        <taxon>Bacillota</taxon>
        <taxon>Bacilli</taxon>
        <taxon>Bacillales</taxon>
        <taxon>Paenibacillaceae</taxon>
        <taxon>Paenibacillus</taxon>
    </lineage>
</organism>
<sequence>MKPSLAKVLTILTFVLALSGCGTGKGDTNSDASPAPSQSTSTSATATTEVKSSSNEKSLGKVEVVGEKTKIIDKFEITLDGGDVQQTLNQSDGKKQKPLNDEILVMKAKIKSIKNTDADTLNELHNFTIYNAGETQMGENYIGFDTGMTGQNLEGNLMMERYLQNEVHEGYIYLDVEKRDAYRIKYEDVSGESGYWDVKITN</sequence>
<comment type="caution">
    <text evidence="3">The sequence shown here is derived from an EMBL/GenBank/DDBJ whole genome shotgun (WGS) entry which is preliminary data.</text>
</comment>
<evidence type="ECO:0000313" key="4">
    <source>
        <dbReference type="Proteomes" id="UP000298246"/>
    </source>
</evidence>
<evidence type="ECO:0000313" key="3">
    <source>
        <dbReference type="EMBL" id="TFE82568.1"/>
    </source>
</evidence>
<protein>
    <recommendedName>
        <fullName evidence="5">DUF4352 domain-containing protein</fullName>
    </recommendedName>
</protein>
<feature type="signal peptide" evidence="2">
    <location>
        <begin position="1"/>
        <end position="24"/>
    </location>
</feature>
<proteinExistence type="predicted"/>
<name>A0A4Y8PPA0_9BACL</name>
<feature type="chain" id="PRO_5039121830" description="DUF4352 domain-containing protein" evidence="2">
    <location>
        <begin position="25"/>
        <end position="202"/>
    </location>
</feature>